<dbReference type="InterPro" id="IPR036249">
    <property type="entry name" value="Thioredoxin-like_sf"/>
</dbReference>
<dbReference type="GO" id="GO:0046872">
    <property type="term" value="F:metal ion binding"/>
    <property type="evidence" value="ECO:0007669"/>
    <property type="project" value="UniProtKB-KW"/>
</dbReference>
<gene>
    <name evidence="9" type="primary">LOC111352992</name>
</gene>
<dbReference type="CDD" id="cd03064">
    <property type="entry name" value="TRX_Fd_NuoE"/>
    <property type="match status" value="1"/>
</dbReference>
<dbReference type="GO" id="GO:0003954">
    <property type="term" value="F:NADH dehydrogenase activity"/>
    <property type="evidence" value="ECO:0007669"/>
    <property type="project" value="TreeGrafter"/>
</dbReference>
<dbReference type="KEGG" id="sliu:111352992"/>
<dbReference type="GO" id="GO:0006120">
    <property type="term" value="P:mitochondrial electron transport, NADH to ubiquinone"/>
    <property type="evidence" value="ECO:0007669"/>
    <property type="project" value="TreeGrafter"/>
</dbReference>
<dbReference type="RefSeq" id="XP_022821525.1">
    <property type="nucleotide sequence ID" value="XM_022965757.1"/>
</dbReference>
<sequence>MTLLVRNILNLRSSPSNVVCRKNIYTTRHLSSEMLLVHRDSKENNSKIPFQFTEANMKRIQAIVQNYPEGSQMSAISMAMDIVQRQIGWIPISAMHKVAELLSMPRMRVYEWATFYTMCKREYRGKFNVKVCKSLPCMLRGSDFIIRAVEDATGCCAGGLSGDKMFGVDLVECQGACANAPVIAIDDDYYEDLTVCDVYNIIEKLRCGDIPPSGPQGGRYAAEPCCGLTSLLTCPPPPGYCLQEALRQEKKGDGCNK</sequence>
<reference evidence="9" key="1">
    <citation type="submission" date="2025-08" db="UniProtKB">
        <authorList>
            <consortium name="RefSeq"/>
        </authorList>
    </citation>
    <scope>IDENTIFICATION</scope>
    <source>
        <strain evidence="9">Ishihara</strain>
        <tissue evidence="9">Whole body</tissue>
    </source>
</reference>
<feature type="binding site" evidence="7">
    <location>
        <position position="137"/>
    </location>
    <ligand>
        <name>[2Fe-2S] cluster</name>
        <dbReference type="ChEBI" id="CHEBI:190135"/>
    </ligand>
</feature>
<evidence type="ECO:0000313" key="8">
    <source>
        <dbReference type="Proteomes" id="UP000301870"/>
    </source>
</evidence>
<dbReference type="GeneID" id="111352992"/>
<evidence type="ECO:0000256" key="6">
    <source>
        <dbReference type="ARBA" id="ARBA00034078"/>
    </source>
</evidence>
<dbReference type="InterPro" id="IPR002023">
    <property type="entry name" value="NuoE-like"/>
</dbReference>
<dbReference type="PIRSF" id="PIRSF000216">
    <property type="entry name" value="NADH_DH_24kDa"/>
    <property type="match status" value="1"/>
</dbReference>
<proteinExistence type="inferred from homology"/>
<dbReference type="Gene3D" id="3.40.30.10">
    <property type="entry name" value="Glutaredoxin"/>
    <property type="match status" value="1"/>
</dbReference>
<comment type="cofactor">
    <cofactor evidence="6">
        <name>[2Fe-2S] cluster</name>
        <dbReference type="ChEBI" id="CHEBI:190135"/>
    </cofactor>
</comment>
<evidence type="ECO:0000256" key="3">
    <source>
        <dbReference type="ARBA" id="ARBA00022723"/>
    </source>
</evidence>
<evidence type="ECO:0000256" key="7">
    <source>
        <dbReference type="PIRSR" id="PIRSR000216-1"/>
    </source>
</evidence>
<comment type="similarity">
    <text evidence="1">Belongs to the complex I 24 kDa subunit family.</text>
</comment>
<dbReference type="PANTHER" id="PTHR10371">
    <property type="entry name" value="NADH DEHYDROGENASE UBIQUINONE FLAVOPROTEIN 2, MITOCHONDRIAL"/>
    <property type="match status" value="1"/>
</dbReference>
<dbReference type="SUPFAM" id="SSF52833">
    <property type="entry name" value="Thioredoxin-like"/>
    <property type="match status" value="1"/>
</dbReference>
<evidence type="ECO:0000256" key="5">
    <source>
        <dbReference type="ARBA" id="ARBA00023014"/>
    </source>
</evidence>
<dbReference type="Gene3D" id="1.10.10.1590">
    <property type="entry name" value="NADH-quinone oxidoreductase subunit E"/>
    <property type="match status" value="1"/>
</dbReference>
<keyword evidence="5 7" id="KW-0411">Iron-sulfur</keyword>
<keyword evidence="8" id="KW-1185">Reference proteome</keyword>
<evidence type="ECO:0000256" key="4">
    <source>
        <dbReference type="ARBA" id="ARBA00023004"/>
    </source>
</evidence>
<dbReference type="Proteomes" id="UP000301870">
    <property type="component" value="Chromosome 16"/>
</dbReference>
<dbReference type="InterPro" id="IPR042128">
    <property type="entry name" value="NuoE_dom"/>
</dbReference>
<evidence type="ECO:0000256" key="2">
    <source>
        <dbReference type="ARBA" id="ARBA00022714"/>
    </source>
</evidence>
<keyword evidence="2 7" id="KW-0001">2Fe-2S</keyword>
<dbReference type="OrthoDB" id="10254187at2759"/>
<dbReference type="GO" id="GO:0051537">
    <property type="term" value="F:2 iron, 2 sulfur cluster binding"/>
    <property type="evidence" value="ECO:0007669"/>
    <property type="project" value="UniProtKB-KW"/>
</dbReference>
<organism evidence="8 9">
    <name type="scientific">Spodoptera litura</name>
    <name type="common">Asian cotton leafworm</name>
    <dbReference type="NCBI Taxonomy" id="69820"/>
    <lineage>
        <taxon>Eukaryota</taxon>
        <taxon>Metazoa</taxon>
        <taxon>Ecdysozoa</taxon>
        <taxon>Arthropoda</taxon>
        <taxon>Hexapoda</taxon>
        <taxon>Insecta</taxon>
        <taxon>Pterygota</taxon>
        <taxon>Neoptera</taxon>
        <taxon>Endopterygota</taxon>
        <taxon>Lepidoptera</taxon>
        <taxon>Glossata</taxon>
        <taxon>Ditrysia</taxon>
        <taxon>Noctuoidea</taxon>
        <taxon>Noctuidae</taxon>
        <taxon>Amphipyrinae</taxon>
        <taxon>Spodoptera</taxon>
    </lineage>
</organism>
<evidence type="ECO:0000256" key="1">
    <source>
        <dbReference type="ARBA" id="ARBA00010643"/>
    </source>
</evidence>
<feature type="binding site" evidence="7">
    <location>
        <position position="173"/>
    </location>
    <ligand>
        <name>[2Fe-2S] cluster</name>
        <dbReference type="ChEBI" id="CHEBI:190135"/>
    </ligand>
</feature>
<dbReference type="PANTHER" id="PTHR10371:SF3">
    <property type="entry name" value="NADH DEHYDROGENASE [UBIQUINONE] FLAVOPROTEIN 2, MITOCHONDRIAL"/>
    <property type="match status" value="1"/>
</dbReference>
<dbReference type="GO" id="GO:0005739">
    <property type="term" value="C:mitochondrion"/>
    <property type="evidence" value="ECO:0007669"/>
    <property type="project" value="GOC"/>
</dbReference>
<accession>A0A9J7ISD1</accession>
<dbReference type="AlphaFoldDB" id="A0A9J7ISD1"/>
<protein>
    <submittedName>
        <fullName evidence="9">Probable NADH dehydrogenase [ubiquinone] flavoprotein 2, mitochondrial</fullName>
    </submittedName>
</protein>
<keyword evidence="4 7" id="KW-0408">Iron</keyword>
<name>A0A9J7ISD1_SPOLT</name>
<comment type="cofactor">
    <cofactor evidence="7">
        <name>[2Fe-2S] cluster</name>
        <dbReference type="ChEBI" id="CHEBI:190135"/>
    </cofactor>
    <text evidence="7">Binds 1 [2Fe-2S] cluster.</text>
</comment>
<keyword evidence="3 7" id="KW-0479">Metal-binding</keyword>
<dbReference type="InterPro" id="IPR041921">
    <property type="entry name" value="NuoE_N"/>
</dbReference>
<feature type="binding site" evidence="7">
    <location>
        <position position="132"/>
    </location>
    <ligand>
        <name>[2Fe-2S] cluster</name>
        <dbReference type="ChEBI" id="CHEBI:190135"/>
    </ligand>
</feature>
<feature type="binding site" evidence="7">
    <location>
        <position position="177"/>
    </location>
    <ligand>
        <name>[2Fe-2S] cluster</name>
        <dbReference type="ChEBI" id="CHEBI:190135"/>
    </ligand>
</feature>
<evidence type="ECO:0000313" key="9">
    <source>
        <dbReference type="RefSeq" id="XP_022821525.1"/>
    </source>
</evidence>
<dbReference type="Pfam" id="PF01257">
    <property type="entry name" value="2Fe-2S_thioredx"/>
    <property type="match status" value="1"/>
</dbReference>
<dbReference type="FunFam" id="1.10.10.1590:FF:000001">
    <property type="entry name" value="NADH-quinone oxidoreductase subunit E"/>
    <property type="match status" value="1"/>
</dbReference>